<evidence type="ECO:0000256" key="2">
    <source>
        <dbReference type="SAM" id="SignalP"/>
    </source>
</evidence>
<reference evidence="5 6" key="1">
    <citation type="submission" date="2020-10" db="EMBL/GenBank/DDBJ databases">
        <title>Connecting structure to function with the recovery of over 1000 high-quality activated sludge metagenome-assembled genomes encoding full-length rRNA genes using long-read sequencing.</title>
        <authorList>
            <person name="Singleton C.M."/>
            <person name="Petriglieri F."/>
            <person name="Kristensen J.M."/>
            <person name="Kirkegaard R.H."/>
            <person name="Michaelsen T.Y."/>
            <person name="Andersen M.H."/>
            <person name="Karst S.M."/>
            <person name="Dueholm M.S."/>
            <person name="Nielsen P.H."/>
            <person name="Albertsen M."/>
        </authorList>
    </citation>
    <scope>NUCLEOTIDE SEQUENCE [LARGE SCALE GENOMIC DNA]</scope>
    <source>
        <strain evidence="3">AalE_18-Q3-R2-46_BAT3C.188</strain>
        <strain evidence="4">Ega_18-Q3-R5-49_MAXAC.001</strain>
    </source>
</reference>
<feature type="signal peptide" evidence="2">
    <location>
        <begin position="1"/>
        <end position="24"/>
    </location>
</feature>
<dbReference type="EMBL" id="JADIXZ010000002">
    <property type="protein sequence ID" value="MBK6300025.1"/>
    <property type="molecule type" value="Genomic_DNA"/>
</dbReference>
<evidence type="ECO:0000256" key="1">
    <source>
        <dbReference type="SAM" id="MobiDB-lite"/>
    </source>
</evidence>
<feature type="region of interest" description="Disordered" evidence="1">
    <location>
        <begin position="26"/>
        <end position="45"/>
    </location>
</feature>
<dbReference type="PROSITE" id="PS51257">
    <property type="entry name" value="PROKAR_LIPOPROTEIN"/>
    <property type="match status" value="1"/>
</dbReference>
<name>A0A935ITK8_9MICO</name>
<evidence type="ECO:0000313" key="3">
    <source>
        <dbReference type="EMBL" id="MBK6300025.1"/>
    </source>
</evidence>
<dbReference type="AlphaFoldDB" id="A0A935ITK8"/>
<evidence type="ECO:0000313" key="6">
    <source>
        <dbReference type="Proteomes" id="UP000726105"/>
    </source>
</evidence>
<evidence type="ECO:0000313" key="5">
    <source>
        <dbReference type="Proteomes" id="UP000718281"/>
    </source>
</evidence>
<gene>
    <name evidence="3" type="ORF">IPF40_02865</name>
    <name evidence="4" type="ORF">IPI13_16950</name>
</gene>
<sequence length="349" mass="36173">MTSRLARSALASISLLLAGCTAMSSSPTSTSATDPASGSPTASATAAADLGSQLAQQILRDYNVRNNPAIVASAAGDPTGWKAADTGITLEQDLFGTVDARVNKTLKPASPFDFTPKELIVASPEGAYPRWAVIEFGESERAGGTASPSATASASPADRRVVGVFVQPVADAPWLMENHITVPRPATSVTAREASAAESADARAALQRALDYLTFGREAPEVDLGSIPGSRSSLLIPAKDNIRDTTLVCSTYVPPAGVPGYGNSRAFAVEDTVVLIGSISCSASVMLKRSTTTNAWQRAILGAAETTKGVTFSYVGTIVVSTTPGSRPTVSWWRLSDALAPAVMVRERG</sequence>
<dbReference type="Proteomes" id="UP000726105">
    <property type="component" value="Unassembled WGS sequence"/>
</dbReference>
<evidence type="ECO:0000313" key="4">
    <source>
        <dbReference type="EMBL" id="MBK7274761.1"/>
    </source>
</evidence>
<keyword evidence="2" id="KW-0732">Signal</keyword>
<protein>
    <submittedName>
        <fullName evidence="4">Uncharacterized protein</fullName>
    </submittedName>
</protein>
<dbReference type="Proteomes" id="UP000718281">
    <property type="component" value="Unassembled WGS sequence"/>
</dbReference>
<accession>A0A935ITK8</accession>
<proteinExistence type="predicted"/>
<dbReference type="EMBL" id="JADJIB010000011">
    <property type="protein sequence ID" value="MBK7274761.1"/>
    <property type="molecule type" value="Genomic_DNA"/>
</dbReference>
<feature type="chain" id="PRO_5036661543" evidence="2">
    <location>
        <begin position="25"/>
        <end position="349"/>
    </location>
</feature>
<comment type="caution">
    <text evidence="4">The sequence shown here is derived from an EMBL/GenBank/DDBJ whole genome shotgun (WGS) entry which is preliminary data.</text>
</comment>
<organism evidence="4 6">
    <name type="scientific">Candidatus Phosphoribacter hodrii</name>
    <dbReference type="NCBI Taxonomy" id="2953743"/>
    <lineage>
        <taxon>Bacteria</taxon>
        <taxon>Bacillati</taxon>
        <taxon>Actinomycetota</taxon>
        <taxon>Actinomycetes</taxon>
        <taxon>Micrococcales</taxon>
        <taxon>Dermatophilaceae</taxon>
        <taxon>Candidatus Phosphoribacter</taxon>
    </lineage>
</organism>